<evidence type="ECO:0000256" key="2">
    <source>
        <dbReference type="ARBA" id="ARBA00022741"/>
    </source>
</evidence>
<evidence type="ECO:0000256" key="5">
    <source>
        <dbReference type="ARBA" id="ARBA00024227"/>
    </source>
</evidence>
<feature type="region of interest" description="Disordered" evidence="7">
    <location>
        <begin position="29"/>
        <end position="57"/>
    </location>
</feature>
<evidence type="ECO:0000259" key="8">
    <source>
        <dbReference type="PROSITE" id="PS51733"/>
    </source>
</evidence>
<gene>
    <name evidence="9" type="primary">birA</name>
    <name evidence="9" type="ORF">A6302_00230</name>
</gene>
<dbReference type="PANTHER" id="PTHR12835">
    <property type="entry name" value="BIOTIN PROTEIN LIGASE"/>
    <property type="match status" value="1"/>
</dbReference>
<keyword evidence="4" id="KW-0092">Biotin</keyword>
<reference evidence="9 10" key="1">
    <citation type="submission" date="2016-07" db="EMBL/GenBank/DDBJ databases">
        <title>Draft Genome Sequence of Methylobrevis pamukkalensis PK2.</title>
        <authorList>
            <person name="Vasilenko O.V."/>
            <person name="Doronina N.V."/>
            <person name="Shmareva M.N."/>
            <person name="Tarlachkov S.V."/>
            <person name="Mustakhimov I."/>
            <person name="Trotsenko Y.A."/>
        </authorList>
    </citation>
    <scope>NUCLEOTIDE SEQUENCE [LARGE SCALE GENOMIC DNA]</scope>
    <source>
        <strain evidence="9 10">PK2</strain>
    </source>
</reference>
<dbReference type="OrthoDB" id="9807064at2"/>
<evidence type="ECO:0000256" key="4">
    <source>
        <dbReference type="ARBA" id="ARBA00023267"/>
    </source>
</evidence>
<dbReference type="SUPFAM" id="SSF55681">
    <property type="entry name" value="Class II aaRS and biotin synthetases"/>
    <property type="match status" value="1"/>
</dbReference>
<dbReference type="InterPro" id="IPR004408">
    <property type="entry name" value="Biotin_CoA_COase_ligase"/>
</dbReference>
<evidence type="ECO:0000256" key="6">
    <source>
        <dbReference type="ARBA" id="ARBA00047846"/>
    </source>
</evidence>
<protein>
    <recommendedName>
        <fullName evidence="5">biotin--[biotin carboxyl-carrier protein] ligase</fullName>
        <ecNumber evidence="5">6.3.4.15</ecNumber>
    </recommendedName>
</protein>
<evidence type="ECO:0000313" key="10">
    <source>
        <dbReference type="Proteomes" id="UP000094622"/>
    </source>
</evidence>
<dbReference type="InterPro" id="IPR008988">
    <property type="entry name" value="Transcriptional_repressor_C"/>
</dbReference>
<comment type="caution">
    <text evidence="9">The sequence shown here is derived from an EMBL/GenBank/DDBJ whole genome shotgun (WGS) entry which is preliminary data.</text>
</comment>
<evidence type="ECO:0000256" key="7">
    <source>
        <dbReference type="SAM" id="MobiDB-lite"/>
    </source>
</evidence>
<keyword evidence="10" id="KW-1185">Reference proteome</keyword>
<accession>A0A1E3H857</accession>
<keyword evidence="1 9" id="KW-0436">Ligase</keyword>
<evidence type="ECO:0000256" key="1">
    <source>
        <dbReference type="ARBA" id="ARBA00022598"/>
    </source>
</evidence>
<dbReference type="GO" id="GO:0005737">
    <property type="term" value="C:cytoplasm"/>
    <property type="evidence" value="ECO:0007669"/>
    <property type="project" value="TreeGrafter"/>
</dbReference>
<dbReference type="Pfam" id="PF02237">
    <property type="entry name" value="BPL_C"/>
    <property type="match status" value="1"/>
</dbReference>
<proteinExistence type="predicted"/>
<dbReference type="EMBL" id="MCRJ01000002">
    <property type="protein sequence ID" value="ODN72484.1"/>
    <property type="molecule type" value="Genomic_DNA"/>
</dbReference>
<dbReference type="PANTHER" id="PTHR12835:SF5">
    <property type="entry name" value="BIOTIN--PROTEIN LIGASE"/>
    <property type="match status" value="1"/>
</dbReference>
<dbReference type="AlphaFoldDB" id="A0A1E3H857"/>
<name>A0A1E3H857_9HYPH</name>
<evidence type="ECO:0000256" key="3">
    <source>
        <dbReference type="ARBA" id="ARBA00022840"/>
    </source>
</evidence>
<dbReference type="Gene3D" id="3.30.930.10">
    <property type="entry name" value="Bira Bifunctional Protein, Domain 2"/>
    <property type="match status" value="1"/>
</dbReference>
<dbReference type="GO" id="GO:0004077">
    <property type="term" value="F:biotin--[biotin carboxyl-carrier protein] ligase activity"/>
    <property type="evidence" value="ECO:0007669"/>
    <property type="project" value="UniProtKB-EC"/>
</dbReference>
<dbReference type="RefSeq" id="WP_069305473.1">
    <property type="nucleotide sequence ID" value="NZ_MCRJ01000002.1"/>
</dbReference>
<comment type="catalytic activity">
    <reaction evidence="6">
        <text>biotin + L-lysyl-[protein] + ATP = N(6)-biotinyl-L-lysyl-[protein] + AMP + diphosphate + H(+)</text>
        <dbReference type="Rhea" id="RHEA:11756"/>
        <dbReference type="Rhea" id="RHEA-COMP:9752"/>
        <dbReference type="Rhea" id="RHEA-COMP:10505"/>
        <dbReference type="ChEBI" id="CHEBI:15378"/>
        <dbReference type="ChEBI" id="CHEBI:29969"/>
        <dbReference type="ChEBI" id="CHEBI:30616"/>
        <dbReference type="ChEBI" id="CHEBI:33019"/>
        <dbReference type="ChEBI" id="CHEBI:57586"/>
        <dbReference type="ChEBI" id="CHEBI:83144"/>
        <dbReference type="ChEBI" id="CHEBI:456215"/>
        <dbReference type="EC" id="6.3.4.15"/>
    </reaction>
</comment>
<dbReference type="InterPro" id="IPR003142">
    <property type="entry name" value="BPL_C"/>
</dbReference>
<evidence type="ECO:0000313" key="9">
    <source>
        <dbReference type="EMBL" id="ODN72484.1"/>
    </source>
</evidence>
<dbReference type="InterPro" id="IPR004143">
    <property type="entry name" value="BPL_LPL_catalytic"/>
</dbReference>
<dbReference type="PROSITE" id="PS51733">
    <property type="entry name" value="BPL_LPL_CATALYTIC"/>
    <property type="match status" value="1"/>
</dbReference>
<organism evidence="9 10">
    <name type="scientific">Methylobrevis pamukkalensis</name>
    <dbReference type="NCBI Taxonomy" id="1439726"/>
    <lineage>
        <taxon>Bacteria</taxon>
        <taxon>Pseudomonadati</taxon>
        <taxon>Pseudomonadota</taxon>
        <taxon>Alphaproteobacteria</taxon>
        <taxon>Hyphomicrobiales</taxon>
        <taxon>Pleomorphomonadaceae</taxon>
        <taxon>Methylobrevis</taxon>
    </lineage>
</organism>
<dbReference type="PATRIC" id="fig|1439726.3.peg.242"/>
<dbReference type="Pfam" id="PF03099">
    <property type="entry name" value="BPL_LplA_LipB"/>
    <property type="match status" value="1"/>
</dbReference>
<dbReference type="GO" id="GO:0005524">
    <property type="term" value="F:ATP binding"/>
    <property type="evidence" value="ECO:0007669"/>
    <property type="project" value="UniProtKB-KW"/>
</dbReference>
<dbReference type="Gene3D" id="2.30.30.100">
    <property type="match status" value="1"/>
</dbReference>
<dbReference type="Proteomes" id="UP000094622">
    <property type="component" value="Unassembled WGS sequence"/>
</dbReference>
<feature type="domain" description="BPL/LPL catalytic" evidence="8">
    <location>
        <begin position="1"/>
        <end position="187"/>
    </location>
</feature>
<keyword evidence="3" id="KW-0067">ATP-binding</keyword>
<dbReference type="NCBIfam" id="TIGR00121">
    <property type="entry name" value="birA_ligase"/>
    <property type="match status" value="1"/>
</dbReference>
<sequence length="252" mass="27236">MRDQGPALPQGYRALRLETVGSTNAEALERAREGDPGPVWITARRQEGGRGRQGRRWTSEPGNLYASLLLTDPVEAARIGELPLVVAVAVHDAVAEVLPPPLRPRLAIKWPNDLLFDGAKITGILIEGTTVPAGRAVVIGIGINCAHYPDDAGYAATDLSRIGAPVTPDELFAILAEKMAARLAMWQTRGFAPLRDAWMARVVGIGTTIRVRLPREEHTGRFEALDAGGRLLLRRPDGRLETISAGDVFFGD</sequence>
<dbReference type="SUPFAM" id="SSF50037">
    <property type="entry name" value="C-terminal domain of transcriptional repressors"/>
    <property type="match status" value="1"/>
</dbReference>
<dbReference type="EC" id="6.3.4.15" evidence="5"/>
<dbReference type="InterPro" id="IPR045864">
    <property type="entry name" value="aa-tRNA-synth_II/BPL/LPL"/>
</dbReference>
<keyword evidence="2" id="KW-0547">Nucleotide-binding</keyword>